<feature type="signal peptide" evidence="1">
    <location>
        <begin position="1"/>
        <end position="25"/>
    </location>
</feature>
<gene>
    <name evidence="3" type="ORF">LPC04_19865</name>
</gene>
<accession>A0A9X1YP25</accession>
<reference evidence="3" key="1">
    <citation type="submission" date="2021-11" db="EMBL/GenBank/DDBJ databases">
        <title>BS-T2-15 a new species belonging to the Comamonadaceae family isolated from the soil of a French oak forest.</title>
        <authorList>
            <person name="Mieszkin S."/>
            <person name="Alain K."/>
        </authorList>
    </citation>
    <scope>NUCLEOTIDE SEQUENCE</scope>
    <source>
        <strain evidence="3">BS-T2-15</strain>
    </source>
</reference>
<keyword evidence="1" id="KW-0732">Signal</keyword>
<evidence type="ECO:0000313" key="3">
    <source>
        <dbReference type="EMBL" id="MCK9687967.1"/>
    </source>
</evidence>
<evidence type="ECO:0000259" key="2">
    <source>
        <dbReference type="Pfam" id="PF07589"/>
    </source>
</evidence>
<dbReference type="RefSeq" id="WP_275684010.1">
    <property type="nucleotide sequence ID" value="NZ_JAJLJH010000006.1"/>
</dbReference>
<dbReference type="SUPFAM" id="SSF49785">
    <property type="entry name" value="Galactose-binding domain-like"/>
    <property type="match status" value="1"/>
</dbReference>
<dbReference type="Pfam" id="PF07589">
    <property type="entry name" value="PEP-CTERM"/>
    <property type="match status" value="1"/>
</dbReference>
<evidence type="ECO:0000313" key="4">
    <source>
        <dbReference type="Proteomes" id="UP001139353"/>
    </source>
</evidence>
<sequence>MKQSLFLRLASVLALAGLAGLPAHAFATNLVQNGGFETGDLSQWTEVGNTGYGAVGCGGAPEGDCQAFFGPVGSLGGIAQHIATTAGGEYAISFVLNSDGGTPGAVEVDFGGQTLLSLANPPAAGNQTFTFDASATTADTILQLQFQDDTGFISVDAVQVTSVPEPASLVLMGAGLLGLAFGRRRPAR</sequence>
<dbReference type="EMBL" id="JAJLJH010000006">
    <property type="protein sequence ID" value="MCK9687967.1"/>
    <property type="molecule type" value="Genomic_DNA"/>
</dbReference>
<evidence type="ECO:0000256" key="1">
    <source>
        <dbReference type="SAM" id="SignalP"/>
    </source>
</evidence>
<dbReference type="Proteomes" id="UP001139353">
    <property type="component" value="Unassembled WGS sequence"/>
</dbReference>
<dbReference type="InterPro" id="IPR008979">
    <property type="entry name" value="Galactose-bd-like_sf"/>
</dbReference>
<comment type="caution">
    <text evidence="3">The sequence shown here is derived from an EMBL/GenBank/DDBJ whole genome shotgun (WGS) entry which is preliminary data.</text>
</comment>
<protein>
    <submittedName>
        <fullName evidence="3">PEP-CTERM sorting domain-containing protein</fullName>
    </submittedName>
</protein>
<feature type="domain" description="Ice-binding protein C-terminal" evidence="2">
    <location>
        <begin position="162"/>
        <end position="185"/>
    </location>
</feature>
<dbReference type="InterPro" id="IPR013424">
    <property type="entry name" value="Ice-binding_C"/>
</dbReference>
<dbReference type="AlphaFoldDB" id="A0A9X1YP25"/>
<dbReference type="NCBIfam" id="TIGR02595">
    <property type="entry name" value="PEP_CTERM"/>
    <property type="match status" value="1"/>
</dbReference>
<organism evidence="3 4">
    <name type="scientific">Scleromatobacter humisilvae</name>
    <dbReference type="NCBI Taxonomy" id="2897159"/>
    <lineage>
        <taxon>Bacteria</taxon>
        <taxon>Pseudomonadati</taxon>
        <taxon>Pseudomonadota</taxon>
        <taxon>Betaproteobacteria</taxon>
        <taxon>Burkholderiales</taxon>
        <taxon>Sphaerotilaceae</taxon>
        <taxon>Scleromatobacter</taxon>
    </lineage>
</organism>
<feature type="chain" id="PRO_5040870673" evidence="1">
    <location>
        <begin position="26"/>
        <end position="188"/>
    </location>
</feature>
<proteinExistence type="predicted"/>
<dbReference type="Gene3D" id="2.60.120.260">
    <property type="entry name" value="Galactose-binding domain-like"/>
    <property type="match status" value="1"/>
</dbReference>
<name>A0A9X1YP25_9BURK</name>
<keyword evidence="4" id="KW-1185">Reference proteome</keyword>